<feature type="compositionally biased region" description="Polar residues" evidence="1">
    <location>
        <begin position="1"/>
        <end position="12"/>
    </location>
</feature>
<evidence type="ECO:0000313" key="4">
    <source>
        <dbReference type="Proteomes" id="UP000515811"/>
    </source>
</evidence>
<dbReference type="Proteomes" id="UP000515811">
    <property type="component" value="Chromosome"/>
</dbReference>
<name>A0A7G9RP43_9BURK</name>
<dbReference type="KEGG" id="drg:H9K76_00205"/>
<proteinExistence type="predicted"/>
<keyword evidence="2" id="KW-0812">Transmembrane</keyword>
<protein>
    <submittedName>
        <fullName evidence="3">Uncharacterized protein</fullName>
    </submittedName>
</protein>
<dbReference type="AlphaFoldDB" id="A0A7G9RP43"/>
<keyword evidence="2" id="KW-0472">Membrane</keyword>
<evidence type="ECO:0000256" key="2">
    <source>
        <dbReference type="SAM" id="Phobius"/>
    </source>
</evidence>
<evidence type="ECO:0000313" key="3">
    <source>
        <dbReference type="EMBL" id="QNN57368.1"/>
    </source>
</evidence>
<organism evidence="3 4">
    <name type="scientific">Diaphorobacter ruginosibacter</name>
    <dbReference type="NCBI Taxonomy" id="1715720"/>
    <lineage>
        <taxon>Bacteria</taxon>
        <taxon>Pseudomonadati</taxon>
        <taxon>Pseudomonadota</taxon>
        <taxon>Betaproteobacteria</taxon>
        <taxon>Burkholderiales</taxon>
        <taxon>Comamonadaceae</taxon>
        <taxon>Diaphorobacter</taxon>
    </lineage>
</organism>
<keyword evidence="4" id="KW-1185">Reference proteome</keyword>
<gene>
    <name evidence="3" type="ORF">H9K76_00205</name>
</gene>
<dbReference type="RefSeq" id="WP_187597622.1">
    <property type="nucleotide sequence ID" value="NZ_CP060714.1"/>
</dbReference>
<dbReference type="EMBL" id="CP060714">
    <property type="protein sequence ID" value="QNN57368.1"/>
    <property type="molecule type" value="Genomic_DNA"/>
</dbReference>
<feature type="region of interest" description="Disordered" evidence="1">
    <location>
        <begin position="1"/>
        <end position="25"/>
    </location>
</feature>
<evidence type="ECO:0000256" key="1">
    <source>
        <dbReference type="SAM" id="MobiDB-lite"/>
    </source>
</evidence>
<reference evidence="3 4" key="1">
    <citation type="submission" date="2020-08" db="EMBL/GenBank/DDBJ databases">
        <title>Genome sequence of Diaphorobacter ruginosibacter DSM 27467T.</title>
        <authorList>
            <person name="Hyun D.-W."/>
            <person name="Bae J.-W."/>
        </authorList>
    </citation>
    <scope>NUCLEOTIDE SEQUENCE [LARGE SCALE GENOMIC DNA]</scope>
    <source>
        <strain evidence="3 4">DSM 27467</strain>
    </source>
</reference>
<feature type="transmembrane region" description="Helical" evidence="2">
    <location>
        <begin position="40"/>
        <end position="63"/>
    </location>
</feature>
<sequence length="148" mass="15655">MRVYTLSRTQESGKNRGCMESIPNPTPEVLQEPSAGWSTAWLWATMAALVLCAVALAGIWLLLPGLSSPTAAAAPWPARPAGVAQGAAQVQPSQPSPYWGGLDMHRGNDGLRLLSPVESPGNLPGAQHASQARRSVAVVQGMRTTRNY</sequence>
<accession>A0A7G9RP43</accession>
<keyword evidence="2" id="KW-1133">Transmembrane helix</keyword>